<evidence type="ECO:0000256" key="4">
    <source>
        <dbReference type="ARBA" id="ARBA00022741"/>
    </source>
</evidence>
<dbReference type="InterPro" id="IPR004358">
    <property type="entry name" value="Sig_transdc_His_kin-like_C"/>
</dbReference>
<dbReference type="GO" id="GO:0000160">
    <property type="term" value="P:phosphorelay signal transduction system"/>
    <property type="evidence" value="ECO:0007669"/>
    <property type="project" value="UniProtKB-KW"/>
</dbReference>
<sequence>MFFVLIYITRRYTNPLIEISKRISEVGIKEIKIEKHHERTDEIGVLSRAISDVSIQIINTKELEKRICEAELFESVRRSLGEAVHKFKDLINVIHEFAILAQTKVTNEFAKNALSQITNASEKAMHLAREILTVTGVRKYEIEPLELNSLILSMKTKIESVLADSIKVVFEISEKPLPVKLDIKAFDEVIMNLILNSKDAMTEGGILTVKTKKAYYLDKHYAVLSISDTGTGMDEETKKRIFEPFFTTKGAKGTGLGLSIVYKIVKDHEGFIEVDSIPNKGTTFNLYFPLQQV</sequence>
<proteinExistence type="predicted"/>
<evidence type="ECO:0000256" key="5">
    <source>
        <dbReference type="ARBA" id="ARBA00022777"/>
    </source>
</evidence>
<dbReference type="InterPro" id="IPR003594">
    <property type="entry name" value="HATPase_dom"/>
</dbReference>
<dbReference type="PRINTS" id="PR00344">
    <property type="entry name" value="BCTRLSENSOR"/>
</dbReference>
<dbReference type="PANTHER" id="PTHR43065">
    <property type="entry name" value="SENSOR HISTIDINE KINASE"/>
    <property type="match status" value="1"/>
</dbReference>
<dbReference type="GO" id="GO:0004673">
    <property type="term" value="F:protein histidine kinase activity"/>
    <property type="evidence" value="ECO:0007669"/>
    <property type="project" value="UniProtKB-EC"/>
</dbReference>
<dbReference type="GO" id="GO:0005524">
    <property type="term" value="F:ATP binding"/>
    <property type="evidence" value="ECO:0007669"/>
    <property type="project" value="UniProtKB-KW"/>
</dbReference>
<dbReference type="SMART" id="SM00387">
    <property type="entry name" value="HATPase_c"/>
    <property type="match status" value="1"/>
</dbReference>
<evidence type="ECO:0000256" key="3">
    <source>
        <dbReference type="ARBA" id="ARBA00022679"/>
    </source>
</evidence>
<dbReference type="EC" id="2.7.13.3" evidence="2"/>
<dbReference type="InterPro" id="IPR036890">
    <property type="entry name" value="HATPase_C_sf"/>
</dbReference>
<protein>
    <recommendedName>
        <fullName evidence="2">histidine kinase</fullName>
        <ecNumber evidence="2">2.7.13.3</ecNumber>
    </recommendedName>
</protein>
<evidence type="ECO:0000313" key="9">
    <source>
        <dbReference type="EMBL" id="HGG99394.1"/>
    </source>
</evidence>
<dbReference type="InterPro" id="IPR005467">
    <property type="entry name" value="His_kinase_dom"/>
</dbReference>
<accession>A0A7C4AJ97</accession>
<evidence type="ECO:0000256" key="2">
    <source>
        <dbReference type="ARBA" id="ARBA00012438"/>
    </source>
</evidence>
<dbReference type="SUPFAM" id="SSF55874">
    <property type="entry name" value="ATPase domain of HSP90 chaperone/DNA topoisomerase II/histidine kinase"/>
    <property type="match status" value="1"/>
</dbReference>
<keyword evidence="3" id="KW-0808">Transferase</keyword>
<evidence type="ECO:0000256" key="7">
    <source>
        <dbReference type="ARBA" id="ARBA00023012"/>
    </source>
</evidence>
<comment type="catalytic activity">
    <reaction evidence="1">
        <text>ATP + protein L-histidine = ADP + protein N-phospho-L-histidine.</text>
        <dbReference type="EC" id="2.7.13.3"/>
    </reaction>
</comment>
<keyword evidence="4" id="KW-0547">Nucleotide-binding</keyword>
<feature type="domain" description="Histidine kinase" evidence="8">
    <location>
        <begin position="82"/>
        <end position="292"/>
    </location>
</feature>
<keyword evidence="5" id="KW-0418">Kinase</keyword>
<organism evidence="9">
    <name type="scientific">Thermodesulfovibrio aggregans</name>
    <dbReference type="NCBI Taxonomy" id="86166"/>
    <lineage>
        <taxon>Bacteria</taxon>
        <taxon>Pseudomonadati</taxon>
        <taxon>Nitrospirota</taxon>
        <taxon>Thermodesulfovibrionia</taxon>
        <taxon>Thermodesulfovibrionales</taxon>
        <taxon>Thermodesulfovibrionaceae</taxon>
        <taxon>Thermodesulfovibrio</taxon>
    </lineage>
</organism>
<keyword evidence="6" id="KW-0067">ATP-binding</keyword>
<evidence type="ECO:0000256" key="1">
    <source>
        <dbReference type="ARBA" id="ARBA00000085"/>
    </source>
</evidence>
<reference evidence="9" key="1">
    <citation type="journal article" date="2020" name="mSystems">
        <title>Genome- and Community-Level Interaction Insights into Carbon Utilization and Element Cycling Functions of Hydrothermarchaeota in Hydrothermal Sediment.</title>
        <authorList>
            <person name="Zhou Z."/>
            <person name="Liu Y."/>
            <person name="Xu W."/>
            <person name="Pan J."/>
            <person name="Luo Z.H."/>
            <person name="Li M."/>
        </authorList>
    </citation>
    <scope>NUCLEOTIDE SEQUENCE [LARGE SCALE GENOMIC DNA]</scope>
    <source>
        <strain evidence="9">SpSt-788</strain>
    </source>
</reference>
<dbReference type="AlphaFoldDB" id="A0A7C4AJ97"/>
<keyword evidence="7" id="KW-0902">Two-component regulatory system</keyword>
<dbReference type="Gene3D" id="3.30.565.10">
    <property type="entry name" value="Histidine kinase-like ATPase, C-terminal domain"/>
    <property type="match status" value="1"/>
</dbReference>
<dbReference type="PROSITE" id="PS50109">
    <property type="entry name" value="HIS_KIN"/>
    <property type="match status" value="1"/>
</dbReference>
<evidence type="ECO:0000256" key="6">
    <source>
        <dbReference type="ARBA" id="ARBA00022840"/>
    </source>
</evidence>
<dbReference type="PANTHER" id="PTHR43065:SF46">
    <property type="entry name" value="C4-DICARBOXYLATE TRANSPORT SENSOR PROTEIN DCTB"/>
    <property type="match status" value="1"/>
</dbReference>
<name>A0A7C4AJ97_9BACT</name>
<dbReference type="Pfam" id="PF02518">
    <property type="entry name" value="HATPase_c"/>
    <property type="match status" value="1"/>
</dbReference>
<dbReference type="EMBL" id="DTHO01000022">
    <property type="protein sequence ID" value="HGG99394.1"/>
    <property type="molecule type" value="Genomic_DNA"/>
</dbReference>
<dbReference type="Gene3D" id="6.10.340.10">
    <property type="match status" value="1"/>
</dbReference>
<evidence type="ECO:0000259" key="8">
    <source>
        <dbReference type="PROSITE" id="PS50109"/>
    </source>
</evidence>
<gene>
    <name evidence="9" type="ORF">ENV75_02945</name>
</gene>
<comment type="caution">
    <text evidence="9">The sequence shown here is derived from an EMBL/GenBank/DDBJ whole genome shotgun (WGS) entry which is preliminary data.</text>
</comment>